<evidence type="ECO:0000313" key="2">
    <source>
        <dbReference type="Proteomes" id="UP000298324"/>
    </source>
</evidence>
<dbReference type="Proteomes" id="UP000298324">
    <property type="component" value="Unassembled WGS sequence"/>
</dbReference>
<accession>A0A4Y7RFM3</accession>
<dbReference type="Pfam" id="PF09579">
    <property type="entry name" value="Spore_YtfJ"/>
    <property type="match status" value="1"/>
</dbReference>
<reference evidence="1 2" key="1">
    <citation type="journal article" date="2018" name="Environ. Microbiol.">
        <title>Novel energy conservation strategies and behaviour of Pelotomaculum schinkii driving syntrophic propionate catabolism.</title>
        <authorList>
            <person name="Hidalgo-Ahumada C.A.P."/>
            <person name="Nobu M.K."/>
            <person name="Narihiro T."/>
            <person name="Tamaki H."/>
            <person name="Liu W.T."/>
            <person name="Kamagata Y."/>
            <person name="Stams A.J.M."/>
            <person name="Imachi H."/>
            <person name="Sousa D.Z."/>
        </authorList>
    </citation>
    <scope>NUCLEOTIDE SEQUENCE [LARGE SCALE GENOMIC DNA]</scope>
    <source>
        <strain evidence="1 2">HH</strain>
    </source>
</reference>
<dbReference type="PANTHER" id="PTHR39162">
    <property type="entry name" value="GLL3345 PROTEIN"/>
    <property type="match status" value="1"/>
</dbReference>
<comment type="caution">
    <text evidence="1">The sequence shown here is derived from an EMBL/GenBank/DDBJ whole genome shotgun (WGS) entry which is preliminary data.</text>
</comment>
<gene>
    <name evidence="1" type="ORF">Psch_01360</name>
</gene>
<dbReference type="AlphaFoldDB" id="A0A4Y7RFM3"/>
<dbReference type="PANTHER" id="PTHR39162:SF1">
    <property type="entry name" value="SPORULATION PROTEIN YTFJ"/>
    <property type="match status" value="1"/>
</dbReference>
<proteinExistence type="predicted"/>
<dbReference type="RefSeq" id="WP_190239599.1">
    <property type="nucleotide sequence ID" value="NZ_QFGA01000001.1"/>
</dbReference>
<dbReference type="PIRSF" id="PIRSF021377">
    <property type="entry name" value="YtfJ"/>
    <property type="match status" value="1"/>
</dbReference>
<sequence>MFKENVEAILSSLNNMVSTKTIIGEPIIHGNTTIIPILTASFGFGLGDGEGSEPSRGTGKGSGGGAGAKLAPTALIIMQGDDVKIYSLAQKGTMEKLAELVPVIMSKMKKPGEDD</sequence>
<name>A0A4Y7RFM3_9FIRM</name>
<keyword evidence="2" id="KW-1185">Reference proteome</keyword>
<dbReference type="EMBL" id="QFGA01000001">
    <property type="protein sequence ID" value="TEB07805.1"/>
    <property type="molecule type" value="Genomic_DNA"/>
</dbReference>
<evidence type="ECO:0000313" key="1">
    <source>
        <dbReference type="EMBL" id="TEB07805.1"/>
    </source>
</evidence>
<dbReference type="InterPro" id="IPR014229">
    <property type="entry name" value="Spore_YtfJ"/>
</dbReference>
<protein>
    <submittedName>
        <fullName evidence="1">Sporulation protein YtfJ</fullName>
    </submittedName>
</protein>
<organism evidence="1 2">
    <name type="scientific">Pelotomaculum schinkii</name>
    <dbReference type="NCBI Taxonomy" id="78350"/>
    <lineage>
        <taxon>Bacteria</taxon>
        <taxon>Bacillati</taxon>
        <taxon>Bacillota</taxon>
        <taxon>Clostridia</taxon>
        <taxon>Eubacteriales</taxon>
        <taxon>Desulfotomaculaceae</taxon>
        <taxon>Pelotomaculum</taxon>
    </lineage>
</organism>